<feature type="compositionally biased region" description="Basic and acidic residues" evidence="1">
    <location>
        <begin position="273"/>
        <end position="285"/>
    </location>
</feature>
<keyword evidence="2" id="KW-0732">Signal</keyword>
<dbReference type="AlphaFoldDB" id="A0A5B0QJY7"/>
<dbReference type="EMBL" id="VSWC01000015">
    <property type="protein sequence ID" value="KAA1113452.1"/>
    <property type="molecule type" value="Genomic_DNA"/>
</dbReference>
<protein>
    <recommendedName>
        <fullName evidence="5">Cell wall mannoprotein 1</fullName>
    </recommendedName>
</protein>
<organism evidence="3 4">
    <name type="scientific">Puccinia graminis f. sp. tritici</name>
    <dbReference type="NCBI Taxonomy" id="56615"/>
    <lineage>
        <taxon>Eukaryota</taxon>
        <taxon>Fungi</taxon>
        <taxon>Dikarya</taxon>
        <taxon>Basidiomycota</taxon>
        <taxon>Pucciniomycotina</taxon>
        <taxon>Pucciniomycetes</taxon>
        <taxon>Pucciniales</taxon>
        <taxon>Pucciniaceae</taxon>
        <taxon>Puccinia</taxon>
    </lineage>
</organism>
<evidence type="ECO:0000313" key="3">
    <source>
        <dbReference type="EMBL" id="KAA1113452.1"/>
    </source>
</evidence>
<accession>A0A5B0QJY7</accession>
<reference evidence="3 4" key="1">
    <citation type="submission" date="2019-05" db="EMBL/GenBank/DDBJ databases">
        <title>Emergence of the Ug99 lineage of the wheat stem rust pathogen through somatic hybridization.</title>
        <authorList>
            <person name="Li F."/>
            <person name="Upadhyaya N.M."/>
            <person name="Sperschneider J."/>
            <person name="Matny O."/>
            <person name="Nguyen-Phuc H."/>
            <person name="Mago R."/>
            <person name="Raley C."/>
            <person name="Miller M.E."/>
            <person name="Silverstein K.A.T."/>
            <person name="Henningsen E."/>
            <person name="Hirsch C.D."/>
            <person name="Visser B."/>
            <person name="Pretorius Z.A."/>
            <person name="Steffenson B.J."/>
            <person name="Schwessinger B."/>
            <person name="Dodds P.N."/>
            <person name="Figueroa M."/>
        </authorList>
    </citation>
    <scope>NUCLEOTIDE SEQUENCE [LARGE SCALE GENOMIC DNA]</scope>
    <source>
        <strain evidence="3">21-0</strain>
    </source>
</reference>
<feature type="compositionally biased region" description="Low complexity" evidence="1">
    <location>
        <begin position="56"/>
        <end position="74"/>
    </location>
</feature>
<dbReference type="OrthoDB" id="2507114at2759"/>
<feature type="compositionally biased region" description="Basic and acidic residues" evidence="1">
    <location>
        <begin position="75"/>
        <end position="111"/>
    </location>
</feature>
<gene>
    <name evidence="3" type="ORF">PGT21_031809</name>
</gene>
<dbReference type="Proteomes" id="UP000324748">
    <property type="component" value="Unassembled WGS sequence"/>
</dbReference>
<feature type="region of interest" description="Disordered" evidence="1">
    <location>
        <begin position="55"/>
        <end position="111"/>
    </location>
</feature>
<evidence type="ECO:0008006" key="5">
    <source>
        <dbReference type="Google" id="ProtNLM"/>
    </source>
</evidence>
<feature type="signal peptide" evidence="2">
    <location>
        <begin position="1"/>
        <end position="23"/>
    </location>
</feature>
<keyword evidence="4" id="KW-1185">Reference proteome</keyword>
<name>A0A5B0QJY7_PUCGR</name>
<feature type="compositionally biased region" description="Basic and acidic residues" evidence="1">
    <location>
        <begin position="295"/>
        <end position="335"/>
    </location>
</feature>
<evidence type="ECO:0000256" key="2">
    <source>
        <dbReference type="SAM" id="SignalP"/>
    </source>
</evidence>
<feature type="chain" id="PRO_5022924770" description="Cell wall mannoprotein 1" evidence="2">
    <location>
        <begin position="24"/>
        <end position="358"/>
    </location>
</feature>
<comment type="caution">
    <text evidence="3">The sequence shown here is derived from an EMBL/GenBank/DDBJ whole genome shotgun (WGS) entry which is preliminary data.</text>
</comment>
<feature type="region of interest" description="Disordered" evidence="1">
    <location>
        <begin position="239"/>
        <end position="358"/>
    </location>
</feature>
<evidence type="ECO:0000313" key="4">
    <source>
        <dbReference type="Proteomes" id="UP000324748"/>
    </source>
</evidence>
<evidence type="ECO:0000256" key="1">
    <source>
        <dbReference type="SAM" id="MobiDB-lite"/>
    </source>
</evidence>
<sequence>MNPTTCLLVKISILVALSCQVLASEHFGGGELRSKLEALHGPTRKLRRRQVELAGANDAATKTDPAKAAAAATDTKTEIKADPKADAKGDVTLKSDAGKDGDKKEQNGSKEEQLATKLFEGIIEMGIGLEAVTNLGSSTKEILDESKKVTQVVPKLKTLTTDLLAAVPKKSDELSKSVEESNQAGEAITKSLAVIEAKVDDANTIKSEYKNLEKSFIQILSASDGVAVAAIPKLAELAKQQQGAGNPGGKADDGKTAGDVQAKAGQPAVAEVALEKKDEGKKAAEEQDAAAQKALAEKKAEDAKAPVEQKPAEQKPAEQKPAEQKPAELKTEEKPPAATAAEPKAPEPIDTGVVVPGQ</sequence>
<proteinExistence type="predicted"/>